<evidence type="ECO:0000313" key="2">
    <source>
        <dbReference type="Proteomes" id="UP000248329"/>
    </source>
</evidence>
<dbReference type="Proteomes" id="UP000248329">
    <property type="component" value="Unassembled WGS sequence"/>
</dbReference>
<sequence length="69" mass="7780">MIGKCLFLIKFIEHWGTGTNRIIDSCVNHGLHEPIFEELSGGLVVTLRKMITTETLKEMNLNELPVKAV</sequence>
<evidence type="ECO:0000313" key="1">
    <source>
        <dbReference type="EMBL" id="PXF61446.1"/>
    </source>
</evidence>
<comment type="caution">
    <text evidence="1">The sequence shown here is derived from an EMBL/GenBank/DDBJ whole genome shotgun (WGS) entry which is preliminary data.</text>
</comment>
<organism evidence="1 2">
    <name type="scientific">Candidatus Methanogaster sp</name>
    <dbReference type="NCBI Taxonomy" id="3386292"/>
    <lineage>
        <taxon>Archaea</taxon>
        <taxon>Methanobacteriati</taxon>
        <taxon>Methanobacteriota</taxon>
        <taxon>Stenosarchaea group</taxon>
        <taxon>Methanomicrobia</taxon>
        <taxon>Methanosarcinales</taxon>
        <taxon>ANME-2 cluster</taxon>
        <taxon>Candidatus Methanogasteraceae</taxon>
        <taxon>Candidatus Methanogaster</taxon>
    </lineage>
</organism>
<reference evidence="1" key="1">
    <citation type="submission" date="2018-01" db="EMBL/GenBank/DDBJ databases">
        <authorList>
            <person name="Krukenberg V."/>
        </authorList>
    </citation>
    <scope>NUCLEOTIDE SEQUENCE</scope>
    <source>
        <strain evidence="1">E20ANME2</strain>
    </source>
</reference>
<gene>
    <name evidence="1" type="ORF">C4B59_04210</name>
</gene>
<dbReference type="EMBL" id="PQXF01000005">
    <property type="protein sequence ID" value="PXF61446.1"/>
    <property type="molecule type" value="Genomic_DNA"/>
</dbReference>
<accession>A0AC61L4X8</accession>
<name>A0AC61L4X8_9EURY</name>
<protein>
    <submittedName>
        <fullName evidence="1">Uncharacterized protein</fullName>
    </submittedName>
</protein>
<proteinExistence type="predicted"/>